<feature type="region of interest" description="Disordered" evidence="1">
    <location>
        <begin position="1"/>
        <end position="25"/>
    </location>
</feature>
<evidence type="ECO:0000313" key="3">
    <source>
        <dbReference type="Proteomes" id="UP000078410"/>
    </source>
</evidence>
<protein>
    <submittedName>
        <fullName evidence="2">Uncharacterized protein</fullName>
    </submittedName>
</protein>
<dbReference type="PATRIC" id="fig|1354251.4.peg.4212"/>
<dbReference type="AlphaFoldDB" id="A0A1B7IDZ9"/>
<dbReference type="EMBL" id="LXER01000040">
    <property type="protein sequence ID" value="OAT27551.1"/>
    <property type="molecule type" value="Genomic_DNA"/>
</dbReference>
<accession>A0A1B7IDZ9</accession>
<proteinExistence type="predicted"/>
<evidence type="ECO:0000256" key="1">
    <source>
        <dbReference type="SAM" id="MobiDB-lite"/>
    </source>
</evidence>
<organism evidence="2 3">
    <name type="scientific">Buttiauxella brennerae ATCC 51605</name>
    <dbReference type="NCBI Taxonomy" id="1354251"/>
    <lineage>
        <taxon>Bacteria</taxon>
        <taxon>Pseudomonadati</taxon>
        <taxon>Pseudomonadota</taxon>
        <taxon>Gammaproteobacteria</taxon>
        <taxon>Enterobacterales</taxon>
        <taxon>Enterobacteriaceae</taxon>
        <taxon>Buttiauxella</taxon>
    </lineage>
</organism>
<dbReference type="Proteomes" id="UP000078410">
    <property type="component" value="Unassembled WGS sequence"/>
</dbReference>
<sequence>MKAGKGCRAGTSGQNAAGIDNSETRDLPHEMEKLLVMTITLLELITVTSGK</sequence>
<keyword evidence="3" id="KW-1185">Reference proteome</keyword>
<comment type="caution">
    <text evidence="2">The sequence shown here is derived from an EMBL/GenBank/DDBJ whole genome shotgun (WGS) entry which is preliminary data.</text>
</comment>
<gene>
    <name evidence="2" type="ORF">M975_4102</name>
</gene>
<evidence type="ECO:0000313" key="2">
    <source>
        <dbReference type="EMBL" id="OAT27551.1"/>
    </source>
</evidence>
<name>A0A1B7IDZ9_9ENTR</name>
<reference evidence="2 3" key="1">
    <citation type="submission" date="2016-04" db="EMBL/GenBank/DDBJ databases">
        <title>ATOL: Assembling a taxonomically balanced genome-scale reconstruction of the evolutionary history of the Enterobacteriaceae.</title>
        <authorList>
            <person name="Plunkett G.III."/>
            <person name="Neeno-Eckwall E.C."/>
            <person name="Glasner J.D."/>
            <person name="Perna N.T."/>
        </authorList>
    </citation>
    <scope>NUCLEOTIDE SEQUENCE [LARGE SCALE GENOMIC DNA]</scope>
    <source>
        <strain evidence="2 3">ATCC 51605</strain>
    </source>
</reference>